<dbReference type="eggNOG" id="ENOG502ZYCU">
    <property type="taxonomic scope" value="Bacteria"/>
</dbReference>
<dbReference type="AlphaFoldDB" id="A0A0A2MU48"/>
<comment type="caution">
    <text evidence="1">The sequence shown here is derived from an EMBL/GenBank/DDBJ whole genome shotgun (WGS) entry which is preliminary data.</text>
</comment>
<dbReference type="Proteomes" id="UP000030111">
    <property type="component" value="Unassembled WGS sequence"/>
</dbReference>
<dbReference type="STRING" id="1121898.GCA_000422725_03677"/>
<evidence type="ECO:0000313" key="1">
    <source>
        <dbReference type="EMBL" id="KGO91740.1"/>
    </source>
</evidence>
<organism evidence="1 2">
    <name type="scientific">Flavobacterium subsaxonicum WB 4.1-42 = DSM 21790</name>
    <dbReference type="NCBI Taxonomy" id="1121898"/>
    <lineage>
        <taxon>Bacteria</taxon>
        <taxon>Pseudomonadati</taxon>
        <taxon>Bacteroidota</taxon>
        <taxon>Flavobacteriia</taxon>
        <taxon>Flavobacteriales</taxon>
        <taxon>Flavobacteriaceae</taxon>
        <taxon>Flavobacterium</taxon>
    </lineage>
</organism>
<dbReference type="RefSeq" id="WP_026989772.1">
    <property type="nucleotide sequence ID" value="NZ_AUGP01000002.1"/>
</dbReference>
<sequence length="398" mass="45929">MIVFTPEVDTTKLRLAYNNDVFRFRSNSALAPLYCDIQLAGSQDFNIPDVNLRLYPDPDGNFFVNFKPYITALINTTNFQDTLSPDLQTLYPQTFLYDRTTAHYIQKGTWFRITLNDNSVESDYKIFDYICGVTQPDSRISLQKNSIYALAPFKQNTTNSYYLKYWQGYPFDVTLYVPKTGPLQVKNLTTLFSMNFSHTGQVKRLFFSDGRTDETLEDILPMQEGFNNLQLKQTIPLSANDTIDIDTANNTIYLTLQKVPYQCGVYLKWFNALGGYSYWLFEDTYSIDRSTKQLGELDFDNANIEDTLGRTLQIGKESQDTFKIIAELLTPDERTIVEGLLDSPKVYLFTGKPYARNAAQDWVEVTLKTTQARIKNPRQQLTNFTFDVELPVRYTQTL</sequence>
<accession>A0A0A2MU48</accession>
<reference evidence="1 2" key="1">
    <citation type="submission" date="2013-09" db="EMBL/GenBank/DDBJ databases">
        <authorList>
            <person name="Zeng Z."/>
            <person name="Chen C."/>
        </authorList>
    </citation>
    <scope>NUCLEOTIDE SEQUENCE [LARGE SCALE GENOMIC DNA]</scope>
    <source>
        <strain evidence="1 2">WB 4.1-42</strain>
    </source>
</reference>
<gene>
    <name evidence="1" type="ORF">Q766_15980</name>
</gene>
<dbReference type="OrthoDB" id="1302475at2"/>
<evidence type="ECO:0000313" key="2">
    <source>
        <dbReference type="Proteomes" id="UP000030111"/>
    </source>
</evidence>
<name>A0A0A2MU48_9FLAO</name>
<keyword evidence="2" id="KW-1185">Reference proteome</keyword>
<proteinExistence type="predicted"/>
<dbReference type="EMBL" id="JRLY01000015">
    <property type="protein sequence ID" value="KGO91740.1"/>
    <property type="molecule type" value="Genomic_DNA"/>
</dbReference>
<protein>
    <submittedName>
        <fullName evidence="1">Uncharacterized protein</fullName>
    </submittedName>
</protein>